<gene>
    <name evidence="12" type="ORF">O1D97_11315</name>
</gene>
<feature type="short sequence motif" description="Q motif" evidence="6">
    <location>
        <begin position="1"/>
        <end position="29"/>
    </location>
</feature>
<dbReference type="PROSITE" id="PS51195">
    <property type="entry name" value="Q_MOTIF"/>
    <property type="match status" value="1"/>
</dbReference>
<keyword evidence="1 7" id="KW-0547">Nucleotide-binding</keyword>
<feature type="compositionally biased region" description="Basic residues" evidence="8">
    <location>
        <begin position="386"/>
        <end position="402"/>
    </location>
</feature>
<evidence type="ECO:0000313" key="13">
    <source>
        <dbReference type="Proteomes" id="UP001149719"/>
    </source>
</evidence>
<dbReference type="PROSITE" id="PS51194">
    <property type="entry name" value="HELICASE_CTER"/>
    <property type="match status" value="1"/>
</dbReference>
<sequence length="427" mass="46903">MSFSALQLHPTLLETLTSLGYGTPTLIQKQAIPLILEGRDVVAAAQTGTGKTAAFCLPLLNALCKGKRGPAHSVRCLILAPTRELAAQIGDSVRTYSKGLNLRSQTVYGGVQVYPQVNGLKRGADILVATPGRLMDLVQHEAVNFTHLESLVLDEADRMLDLGFEKSLNELLTLIPKSRQTLMFSATYSDHIRKLAKLWLSNPAEVAVNKRNQVARTVRHQLYPVDKARKGELLAELLGRQHWEQALIFARTKRGADEVTEILQSQGFNAGAIHGDKSQPVRLSTLDKFKSGKLSYLVATDIAARGLDIQNLPVVINLDLPHVAEDYIHRIGRTGRAGQEGRAVSLVCADEFESLQAIEALLKTRISRKEILGFEPDHRVPDSHPRSQKKAVKSAKPNKSKKQLPTPDVTEGPGLRTSPFAKHPFSK</sequence>
<evidence type="ECO:0000256" key="3">
    <source>
        <dbReference type="ARBA" id="ARBA00022806"/>
    </source>
</evidence>
<keyword evidence="2 7" id="KW-0378">Hydrolase</keyword>
<comment type="similarity">
    <text evidence="5 7">Belongs to the DEAD box helicase family.</text>
</comment>
<dbReference type="Pfam" id="PF00270">
    <property type="entry name" value="DEAD"/>
    <property type="match status" value="1"/>
</dbReference>
<evidence type="ECO:0000256" key="2">
    <source>
        <dbReference type="ARBA" id="ARBA00022801"/>
    </source>
</evidence>
<keyword evidence="3 7" id="KW-0347">Helicase</keyword>
<dbReference type="InterPro" id="IPR000629">
    <property type="entry name" value="RNA-helicase_DEAD-box_CS"/>
</dbReference>
<evidence type="ECO:0000259" key="9">
    <source>
        <dbReference type="PROSITE" id="PS51192"/>
    </source>
</evidence>
<dbReference type="PROSITE" id="PS51192">
    <property type="entry name" value="HELICASE_ATP_BIND_1"/>
    <property type="match status" value="1"/>
</dbReference>
<keyword evidence="13" id="KW-1185">Reference proteome</keyword>
<evidence type="ECO:0000256" key="5">
    <source>
        <dbReference type="ARBA" id="ARBA00038437"/>
    </source>
</evidence>
<dbReference type="Pfam" id="PF00271">
    <property type="entry name" value="Helicase_C"/>
    <property type="match status" value="1"/>
</dbReference>
<dbReference type="PANTHER" id="PTHR47959:SF13">
    <property type="entry name" value="ATP-DEPENDENT RNA HELICASE RHLE"/>
    <property type="match status" value="1"/>
</dbReference>
<comment type="caution">
    <text evidence="12">The sequence shown here is derived from an EMBL/GenBank/DDBJ whole genome shotgun (WGS) entry which is preliminary data.</text>
</comment>
<feature type="domain" description="DEAD-box RNA helicase Q" evidence="11">
    <location>
        <begin position="1"/>
        <end position="29"/>
    </location>
</feature>
<dbReference type="SUPFAM" id="SSF52540">
    <property type="entry name" value="P-loop containing nucleoside triphosphate hydrolases"/>
    <property type="match status" value="1"/>
</dbReference>
<dbReference type="InterPro" id="IPR011545">
    <property type="entry name" value="DEAD/DEAH_box_helicase_dom"/>
</dbReference>
<evidence type="ECO:0000256" key="6">
    <source>
        <dbReference type="PROSITE-ProRule" id="PRU00552"/>
    </source>
</evidence>
<dbReference type="InterPro" id="IPR027417">
    <property type="entry name" value="P-loop_NTPase"/>
</dbReference>
<dbReference type="InterPro" id="IPR014014">
    <property type="entry name" value="RNA_helicase_DEAD_Q_motif"/>
</dbReference>
<protein>
    <submittedName>
        <fullName evidence="12">DEAD/DEAH box helicase</fullName>
    </submittedName>
</protein>
<evidence type="ECO:0000313" key="12">
    <source>
        <dbReference type="EMBL" id="MCZ2722210.1"/>
    </source>
</evidence>
<proteinExistence type="inferred from homology"/>
<evidence type="ECO:0000259" key="11">
    <source>
        <dbReference type="PROSITE" id="PS51195"/>
    </source>
</evidence>
<dbReference type="PANTHER" id="PTHR47959">
    <property type="entry name" value="ATP-DEPENDENT RNA HELICASE RHLE-RELATED"/>
    <property type="match status" value="1"/>
</dbReference>
<dbReference type="GO" id="GO:0004386">
    <property type="term" value="F:helicase activity"/>
    <property type="evidence" value="ECO:0007669"/>
    <property type="project" value="UniProtKB-KW"/>
</dbReference>
<dbReference type="Gene3D" id="3.40.50.300">
    <property type="entry name" value="P-loop containing nucleotide triphosphate hydrolases"/>
    <property type="match status" value="2"/>
</dbReference>
<feature type="region of interest" description="Disordered" evidence="8">
    <location>
        <begin position="375"/>
        <end position="427"/>
    </location>
</feature>
<evidence type="ECO:0000256" key="8">
    <source>
        <dbReference type="SAM" id="MobiDB-lite"/>
    </source>
</evidence>
<dbReference type="InterPro" id="IPR050079">
    <property type="entry name" value="DEAD_box_RNA_helicase"/>
</dbReference>
<dbReference type="SMART" id="SM00487">
    <property type="entry name" value="DEXDc"/>
    <property type="match status" value="1"/>
</dbReference>
<dbReference type="InterPro" id="IPR014001">
    <property type="entry name" value="Helicase_ATP-bd"/>
</dbReference>
<dbReference type="CDD" id="cd00268">
    <property type="entry name" value="DEADc"/>
    <property type="match status" value="1"/>
</dbReference>
<keyword evidence="4 7" id="KW-0067">ATP-binding</keyword>
<feature type="compositionally biased region" description="Basic and acidic residues" evidence="8">
    <location>
        <begin position="375"/>
        <end position="385"/>
    </location>
</feature>
<dbReference type="InterPro" id="IPR001650">
    <property type="entry name" value="Helicase_C-like"/>
</dbReference>
<feature type="domain" description="Helicase C-terminal" evidence="10">
    <location>
        <begin position="229"/>
        <end position="379"/>
    </location>
</feature>
<evidence type="ECO:0000256" key="1">
    <source>
        <dbReference type="ARBA" id="ARBA00022741"/>
    </source>
</evidence>
<evidence type="ECO:0000256" key="4">
    <source>
        <dbReference type="ARBA" id="ARBA00022840"/>
    </source>
</evidence>
<evidence type="ECO:0000256" key="7">
    <source>
        <dbReference type="RuleBase" id="RU000492"/>
    </source>
</evidence>
<dbReference type="Proteomes" id="UP001149719">
    <property type="component" value="Unassembled WGS sequence"/>
</dbReference>
<dbReference type="EMBL" id="JAPUBN010000017">
    <property type="protein sequence ID" value="MCZ2722210.1"/>
    <property type="molecule type" value="Genomic_DNA"/>
</dbReference>
<accession>A0ABT4JV40</accession>
<organism evidence="12 13">
    <name type="scientific">Marinomonas phaeophyticola</name>
    <dbReference type="NCBI Taxonomy" id="3004091"/>
    <lineage>
        <taxon>Bacteria</taxon>
        <taxon>Pseudomonadati</taxon>
        <taxon>Pseudomonadota</taxon>
        <taxon>Gammaproteobacteria</taxon>
        <taxon>Oceanospirillales</taxon>
        <taxon>Oceanospirillaceae</taxon>
        <taxon>Marinomonas</taxon>
    </lineage>
</organism>
<name>A0ABT4JV40_9GAMM</name>
<evidence type="ECO:0000259" key="10">
    <source>
        <dbReference type="PROSITE" id="PS51194"/>
    </source>
</evidence>
<dbReference type="InterPro" id="IPR044742">
    <property type="entry name" value="DEAD/DEAH_RhlB"/>
</dbReference>
<reference evidence="12" key="1">
    <citation type="submission" date="2022-12" db="EMBL/GenBank/DDBJ databases">
        <title>Marinomonas 15G1-11 sp. nov, isolated from marine algae.</title>
        <authorList>
            <person name="Butt M."/>
            <person name="Choi D.G."/>
            <person name="Kim J.M."/>
            <person name="Lee J.K."/>
            <person name="Baek J.H."/>
            <person name="Jeon C.O."/>
        </authorList>
    </citation>
    <scope>NUCLEOTIDE SEQUENCE</scope>
    <source>
        <strain evidence="12">15G1-11</strain>
    </source>
</reference>
<dbReference type="RefSeq" id="WP_269125664.1">
    <property type="nucleotide sequence ID" value="NZ_JAPUBN010000017.1"/>
</dbReference>
<dbReference type="PROSITE" id="PS00039">
    <property type="entry name" value="DEAD_ATP_HELICASE"/>
    <property type="match status" value="1"/>
</dbReference>
<dbReference type="SMART" id="SM00490">
    <property type="entry name" value="HELICc"/>
    <property type="match status" value="1"/>
</dbReference>
<dbReference type="CDD" id="cd18787">
    <property type="entry name" value="SF2_C_DEAD"/>
    <property type="match status" value="1"/>
</dbReference>
<feature type="domain" description="Helicase ATP-binding" evidence="9">
    <location>
        <begin position="32"/>
        <end position="206"/>
    </location>
</feature>